<feature type="compositionally biased region" description="Basic and acidic residues" evidence="1">
    <location>
        <begin position="217"/>
        <end position="229"/>
    </location>
</feature>
<name>A0A249Y263_9CAUD</name>
<accession>A0A249Y263</accession>
<evidence type="ECO:0000313" key="3">
    <source>
        <dbReference type="Proteomes" id="UP000224362"/>
    </source>
</evidence>
<feature type="compositionally biased region" description="Basic residues" evidence="1">
    <location>
        <begin position="236"/>
        <end position="248"/>
    </location>
</feature>
<evidence type="ECO:0000256" key="1">
    <source>
        <dbReference type="SAM" id="MobiDB-lite"/>
    </source>
</evidence>
<dbReference type="EMBL" id="MF285619">
    <property type="protein sequence ID" value="ASZ78774.1"/>
    <property type="molecule type" value="Genomic_DNA"/>
</dbReference>
<gene>
    <name evidence="2" type="ORF">2050H1_008</name>
</gene>
<proteinExistence type="predicted"/>
<evidence type="ECO:0000313" key="2">
    <source>
        <dbReference type="EMBL" id="ASZ78774.1"/>
    </source>
</evidence>
<protein>
    <submittedName>
        <fullName evidence="2">Uncharacterized protein</fullName>
    </submittedName>
</protein>
<dbReference type="Proteomes" id="UP000224362">
    <property type="component" value="Segment"/>
</dbReference>
<feature type="region of interest" description="Disordered" evidence="1">
    <location>
        <begin position="214"/>
        <end position="248"/>
    </location>
</feature>
<sequence>MAQLSKIIRDVCTVVSQVHKAPELAGGRPNISYYVDGLSTMKIYIRWMNWSVIDGDIVQNCPRFVIANITVFEQGQGIFSYLLDSLKHECRMRQVGLEVECVLEARFADFLRCHNFVSDKDEMPVTLKWDSTPELEPLTGCDEIYSEVDASGVFDAIKERLRLRDKEIRVVFESTPSGRSVGVCGRKVSEIVFDELTSNMQAIGRSLHKSEPVFVDAPREREPWQEKRNRNAGFAKARRAAKKSRRSR</sequence>
<organism evidence="2 3">
    <name type="scientific">Serratia phage 2050H1</name>
    <dbReference type="NCBI Taxonomy" id="2024250"/>
    <lineage>
        <taxon>Viruses</taxon>
        <taxon>Duplodnaviria</taxon>
        <taxon>Heunggongvirae</taxon>
        <taxon>Uroviricota</taxon>
        <taxon>Caudoviricetes</taxon>
        <taxon>Pantevenvirales</taxon>
        <taxon>Ackermannviridae</taxon>
        <taxon>Miltonvirus</taxon>
        <taxon>Miltonvirus MAM1</taxon>
    </lineage>
</organism>
<reference evidence="2 3" key="1">
    <citation type="submission" date="2017-06" db="EMBL/GenBank/DDBJ databases">
        <authorList>
            <person name="Kim H.J."/>
            <person name="Triplett B.A."/>
        </authorList>
    </citation>
    <scope>NUCLEOTIDE SEQUENCE [LARGE SCALE GENOMIC DNA]</scope>
</reference>